<dbReference type="AlphaFoldDB" id="A0A1N7GQ61"/>
<sequence length="106" mass="11566">MGASFLPPCMSRIATRSESNATNSLEEIAVDLPDGRTARVEITGLPTNHARVDVRIPNGRRWIFGVNGDIAGLVMVLNQNGQRVDDELPTWIEPVIQRTGLKGIDS</sequence>
<dbReference type="EMBL" id="FTNR01000014">
    <property type="protein sequence ID" value="SIS14735.1"/>
    <property type="molecule type" value="Genomic_DNA"/>
</dbReference>
<evidence type="ECO:0000313" key="1">
    <source>
        <dbReference type="EMBL" id="SIS14735.1"/>
    </source>
</evidence>
<accession>A0A1N7GQ61</accession>
<protein>
    <submittedName>
        <fullName evidence="1">Uncharacterized protein</fullName>
    </submittedName>
</protein>
<name>A0A1N7GQ61_9EURY</name>
<evidence type="ECO:0000313" key="2">
    <source>
        <dbReference type="Proteomes" id="UP000185936"/>
    </source>
</evidence>
<organism evidence="1 2">
    <name type="scientific">Natronorubrum thiooxidans</name>
    <dbReference type="NCBI Taxonomy" id="308853"/>
    <lineage>
        <taxon>Archaea</taxon>
        <taxon>Methanobacteriati</taxon>
        <taxon>Methanobacteriota</taxon>
        <taxon>Stenosarchaea group</taxon>
        <taxon>Halobacteria</taxon>
        <taxon>Halobacteriales</taxon>
        <taxon>Natrialbaceae</taxon>
        <taxon>Natronorubrum</taxon>
    </lineage>
</organism>
<reference evidence="2" key="1">
    <citation type="submission" date="2017-01" db="EMBL/GenBank/DDBJ databases">
        <authorList>
            <person name="Varghese N."/>
            <person name="Submissions S."/>
        </authorList>
    </citation>
    <scope>NUCLEOTIDE SEQUENCE [LARGE SCALE GENOMIC DNA]</scope>
    <source>
        <strain evidence="2">type strain: HArc-</strain>
    </source>
</reference>
<gene>
    <name evidence="1" type="ORF">SAMN05421752_11448</name>
</gene>
<keyword evidence="2" id="KW-1185">Reference proteome</keyword>
<proteinExistence type="predicted"/>
<dbReference type="Proteomes" id="UP000185936">
    <property type="component" value="Unassembled WGS sequence"/>
</dbReference>